<feature type="binding site" description="axial binding residue" evidence="5">
    <location>
        <position position="428"/>
    </location>
    <ligand>
        <name>heme</name>
        <dbReference type="ChEBI" id="CHEBI:30413"/>
    </ligand>
    <ligandPart>
        <name>Fe</name>
        <dbReference type="ChEBI" id="CHEBI:18248"/>
    </ligandPart>
</feature>
<dbReference type="AlphaFoldDB" id="A0ABD3BUN4"/>
<dbReference type="FunFam" id="1.10.630.10:FF:000024">
    <property type="entry name" value="Allene oxide synthase, chloroplastic"/>
    <property type="match status" value="1"/>
</dbReference>
<comment type="cofactor">
    <cofactor evidence="5">
        <name>heme</name>
        <dbReference type="ChEBI" id="CHEBI:30413"/>
    </cofactor>
</comment>
<dbReference type="InterPro" id="IPR002403">
    <property type="entry name" value="Cyt_P450_E_grp-IV"/>
</dbReference>
<evidence type="ECO:0000313" key="7">
    <source>
        <dbReference type="Proteomes" id="UP001632038"/>
    </source>
</evidence>
<protein>
    <recommendedName>
        <fullName evidence="8">Cytochrome P450</fullName>
    </recommendedName>
</protein>
<dbReference type="PANTHER" id="PTHR24286">
    <property type="entry name" value="CYTOCHROME P450 26"/>
    <property type="match status" value="1"/>
</dbReference>
<keyword evidence="2 5" id="KW-0479">Metal-binding</keyword>
<evidence type="ECO:0000313" key="6">
    <source>
        <dbReference type="EMBL" id="KAL3621201.1"/>
    </source>
</evidence>
<dbReference type="EMBL" id="JAVIJP010000066">
    <property type="protein sequence ID" value="KAL3621201.1"/>
    <property type="molecule type" value="Genomic_DNA"/>
</dbReference>
<dbReference type="InterPro" id="IPR001128">
    <property type="entry name" value="Cyt_P450"/>
</dbReference>
<dbReference type="GO" id="GO:0006631">
    <property type="term" value="P:fatty acid metabolic process"/>
    <property type="evidence" value="ECO:0007669"/>
    <property type="project" value="UniProtKB-ARBA"/>
</dbReference>
<sequence length="475" mass="53643">MSSQTQELPARKIPGSYGLPFFGPIRDRYNYYYSQGEAQFFKSRIEKYQSTVFRCNMPPGPFIARNSRVVCLLDALSFRTLFDNSKVDKTDVLDGTFMPSLSFTGGYRACAYLDPSEPNHAALKGFFLTFLAEKHNTFIPLFRQVVSGLFSGLEDKVSSKGSSNFNDLSDAMSFEYVFWLFCDKSPLETSIGPKGPKIVDLWLGLQLAPLTTSGSRFIPRFLDDLLLHTFPMSFFIVKSGYKKLYNAFFDSAKLLLDEGEKLGFKRDEICHNLVFLAGFNAYGGMKALFPSLIKWVATSGQDLHRRLANEIRAVAKENGGVNLGAIDQMALTKSVVYEALRIEPPVPYQYGKAKQDFEIQNHESSFSIKKGEMLFGYQPIVTQDPKIFEKPNEFIPDRFVGEGERLLEYVYWSNGPETESPTTGNKQCPGKDMIVILCRLMLVEFFLKYDTFDVEIGKLPFGSSVTFKSLTKATN</sequence>
<keyword evidence="3 5" id="KW-0408">Iron</keyword>
<reference evidence="7" key="1">
    <citation type="journal article" date="2024" name="IScience">
        <title>Strigolactones Initiate the Formation of Haustorium-like Structures in Castilleja.</title>
        <authorList>
            <person name="Buerger M."/>
            <person name="Peterson D."/>
            <person name="Chory J."/>
        </authorList>
    </citation>
    <scope>NUCLEOTIDE SEQUENCE [LARGE SCALE GENOMIC DNA]</scope>
</reference>
<dbReference type="InterPro" id="IPR036396">
    <property type="entry name" value="Cyt_P450_sf"/>
</dbReference>
<evidence type="ECO:0000256" key="3">
    <source>
        <dbReference type="ARBA" id="ARBA00023004"/>
    </source>
</evidence>
<organism evidence="6 7">
    <name type="scientific">Castilleja foliolosa</name>
    <dbReference type="NCBI Taxonomy" id="1961234"/>
    <lineage>
        <taxon>Eukaryota</taxon>
        <taxon>Viridiplantae</taxon>
        <taxon>Streptophyta</taxon>
        <taxon>Embryophyta</taxon>
        <taxon>Tracheophyta</taxon>
        <taxon>Spermatophyta</taxon>
        <taxon>Magnoliopsida</taxon>
        <taxon>eudicotyledons</taxon>
        <taxon>Gunneridae</taxon>
        <taxon>Pentapetalae</taxon>
        <taxon>asterids</taxon>
        <taxon>lamiids</taxon>
        <taxon>Lamiales</taxon>
        <taxon>Orobanchaceae</taxon>
        <taxon>Pedicularideae</taxon>
        <taxon>Castillejinae</taxon>
        <taxon>Castilleja</taxon>
    </lineage>
</organism>
<dbReference type="SUPFAM" id="SSF48264">
    <property type="entry name" value="Cytochrome P450"/>
    <property type="match status" value="1"/>
</dbReference>
<name>A0ABD3BUN4_9LAMI</name>
<keyword evidence="7" id="KW-1185">Reference proteome</keyword>
<keyword evidence="4" id="KW-0456">Lyase</keyword>
<evidence type="ECO:0000256" key="1">
    <source>
        <dbReference type="ARBA" id="ARBA00022617"/>
    </source>
</evidence>
<dbReference type="Pfam" id="PF00067">
    <property type="entry name" value="p450"/>
    <property type="match status" value="1"/>
</dbReference>
<dbReference type="GO" id="GO:0016829">
    <property type="term" value="F:lyase activity"/>
    <property type="evidence" value="ECO:0007669"/>
    <property type="project" value="UniProtKB-KW"/>
</dbReference>
<evidence type="ECO:0008006" key="8">
    <source>
        <dbReference type="Google" id="ProtNLM"/>
    </source>
</evidence>
<keyword evidence="1 5" id="KW-0349">Heme</keyword>
<dbReference type="PRINTS" id="PR00465">
    <property type="entry name" value="EP450IV"/>
</dbReference>
<evidence type="ECO:0000256" key="4">
    <source>
        <dbReference type="ARBA" id="ARBA00023239"/>
    </source>
</evidence>
<dbReference type="Gene3D" id="1.10.630.10">
    <property type="entry name" value="Cytochrome P450"/>
    <property type="match status" value="1"/>
</dbReference>
<proteinExistence type="predicted"/>
<dbReference type="CDD" id="cd11071">
    <property type="entry name" value="CYP74"/>
    <property type="match status" value="1"/>
</dbReference>
<evidence type="ECO:0000256" key="2">
    <source>
        <dbReference type="ARBA" id="ARBA00022723"/>
    </source>
</evidence>
<evidence type="ECO:0000256" key="5">
    <source>
        <dbReference type="PIRSR" id="PIRSR602403-1"/>
    </source>
</evidence>
<accession>A0ABD3BUN4</accession>
<comment type="caution">
    <text evidence="6">The sequence shown here is derived from an EMBL/GenBank/DDBJ whole genome shotgun (WGS) entry which is preliminary data.</text>
</comment>
<dbReference type="Proteomes" id="UP001632038">
    <property type="component" value="Unassembled WGS sequence"/>
</dbReference>
<gene>
    <name evidence="6" type="ORF">CASFOL_036113</name>
</gene>
<dbReference type="PANTHER" id="PTHR24286:SF302">
    <property type="entry name" value="ALLENE OXIDE SYNTHASE 2"/>
    <property type="match status" value="1"/>
</dbReference>
<dbReference type="GO" id="GO:0046872">
    <property type="term" value="F:metal ion binding"/>
    <property type="evidence" value="ECO:0007669"/>
    <property type="project" value="UniProtKB-KW"/>
</dbReference>